<dbReference type="InterPro" id="IPR011335">
    <property type="entry name" value="Restrct_endonuc-II-like"/>
</dbReference>
<dbReference type="GO" id="GO:0003676">
    <property type="term" value="F:nucleic acid binding"/>
    <property type="evidence" value="ECO:0007669"/>
    <property type="project" value="InterPro"/>
</dbReference>
<feature type="coiled-coil region" evidence="1">
    <location>
        <begin position="22"/>
        <end position="123"/>
    </location>
</feature>
<sequence>MPELKERVDRLEEAMMRLVYIQQKTEMEIQALKQEMKEFKDEMLEFKNEMKDFKDEMKEFKDEMLEFKNEMKDFKDEMKDFKDEMKEFKDEMLEFKNEMKDFKDEMKREVRRINKQWGELSNKLGTIVEDIVLPATRPIIKKYFKCDPDTLMANVEKKLNGKTEEWDVIAICKDKLFLVEVKATPRVEYIKQAKEKATKLKEFFPEYKDKEIILIFASLSIKEDILNKLTKEGIYAMAYREWEYMDILNFEEVKKISLEN</sequence>
<organism evidence="2 3">
    <name type="scientific">Hydrogenothermus marinus</name>
    <dbReference type="NCBI Taxonomy" id="133270"/>
    <lineage>
        <taxon>Bacteria</taxon>
        <taxon>Pseudomonadati</taxon>
        <taxon>Aquificota</taxon>
        <taxon>Aquificia</taxon>
        <taxon>Aquificales</taxon>
        <taxon>Hydrogenothermaceae</taxon>
        <taxon>Hydrogenothermus</taxon>
    </lineage>
</organism>
<comment type="caution">
    <text evidence="2">The sequence shown here is derived from an EMBL/GenBank/DDBJ whole genome shotgun (WGS) entry which is preliminary data.</text>
</comment>
<dbReference type="PANTHER" id="PTHR38753:SF1">
    <property type="entry name" value="SLR1441 PROTEIN"/>
    <property type="match status" value="1"/>
</dbReference>
<evidence type="ECO:0000256" key="1">
    <source>
        <dbReference type="SAM" id="Coils"/>
    </source>
</evidence>
<keyword evidence="3" id="KW-1185">Reference proteome</keyword>
<dbReference type="InterPro" id="IPR011856">
    <property type="entry name" value="tRNA_endonuc-like_dom_sf"/>
</dbReference>
<evidence type="ECO:0008006" key="4">
    <source>
        <dbReference type="Google" id="ProtNLM"/>
    </source>
</evidence>
<evidence type="ECO:0000313" key="3">
    <source>
        <dbReference type="Proteomes" id="UP000280842"/>
    </source>
</evidence>
<dbReference type="PANTHER" id="PTHR38753">
    <property type="entry name" value="SLR1441 PROTEIN"/>
    <property type="match status" value="1"/>
</dbReference>
<reference evidence="2 3" key="1">
    <citation type="submission" date="2018-10" db="EMBL/GenBank/DDBJ databases">
        <title>Genomic Encyclopedia of Archaeal and Bacterial Type Strains, Phase II (KMG-II): from individual species to whole genera.</title>
        <authorList>
            <person name="Goeker M."/>
        </authorList>
    </citation>
    <scope>NUCLEOTIDE SEQUENCE [LARGE SCALE GENOMIC DNA]</scope>
    <source>
        <strain evidence="2 3">VM1</strain>
    </source>
</reference>
<accession>A0A3M0B7A9</accession>
<dbReference type="EMBL" id="REFO01000013">
    <property type="protein sequence ID" value="RMA93300.1"/>
    <property type="molecule type" value="Genomic_DNA"/>
</dbReference>
<proteinExistence type="predicted"/>
<evidence type="ECO:0000313" key="2">
    <source>
        <dbReference type="EMBL" id="RMA93300.1"/>
    </source>
</evidence>
<gene>
    <name evidence="2" type="ORF">CLV39_1362</name>
</gene>
<dbReference type="AlphaFoldDB" id="A0A3M0B7A9"/>
<dbReference type="RefSeq" id="WP_121923469.1">
    <property type="nucleotide sequence ID" value="NZ_REFO01000013.1"/>
</dbReference>
<dbReference type="OrthoDB" id="9790160at2"/>
<dbReference type="Gene3D" id="3.40.1350.10">
    <property type="match status" value="1"/>
</dbReference>
<dbReference type="Proteomes" id="UP000280842">
    <property type="component" value="Unassembled WGS sequence"/>
</dbReference>
<dbReference type="Gene3D" id="1.20.58.130">
    <property type="match status" value="2"/>
</dbReference>
<keyword evidence="1" id="KW-0175">Coiled coil</keyword>
<dbReference type="SUPFAM" id="SSF52980">
    <property type="entry name" value="Restriction endonuclease-like"/>
    <property type="match status" value="1"/>
</dbReference>
<protein>
    <recommendedName>
        <fullName evidence="4">DUF3782 domain-containing protein</fullName>
    </recommendedName>
</protein>
<name>A0A3M0B7A9_9AQUI</name>